<dbReference type="AlphaFoldDB" id="H3A493"/>
<dbReference type="GeneTree" id="ENSGT00950000183063"/>
<keyword evidence="14" id="KW-1185">Reference proteome</keyword>
<comment type="subcellular location">
    <subcellularLocation>
        <location evidence="1">Cell membrane</location>
        <topology evidence="1">Lipid-anchor</topology>
        <topology evidence="1">GPI-anchor</topology>
    </subcellularLocation>
</comment>
<evidence type="ECO:0000256" key="7">
    <source>
        <dbReference type="ARBA" id="ARBA00022833"/>
    </source>
</evidence>
<keyword evidence="4" id="KW-0336">GPI-anchor</keyword>
<dbReference type="EC" id="3.1.3.1" evidence="3 12"/>
<keyword evidence="5 10" id="KW-0479">Metal-binding</keyword>
<evidence type="ECO:0000256" key="8">
    <source>
        <dbReference type="ARBA" id="ARBA00022842"/>
    </source>
</evidence>
<comment type="cofactor">
    <cofactor evidence="10">
        <name>Zn(2+)</name>
        <dbReference type="ChEBI" id="CHEBI:29105"/>
    </cofactor>
    <text evidence="10">Binds 2 Zn(2+) ions.</text>
</comment>
<keyword evidence="4" id="KW-0325">Glycoprotein</keyword>
<dbReference type="STRING" id="7897.ENSLACP00000004464"/>
<reference evidence="13" key="3">
    <citation type="submission" date="2025-09" db="UniProtKB">
        <authorList>
            <consortium name="Ensembl"/>
        </authorList>
    </citation>
    <scope>IDENTIFICATION</scope>
</reference>
<evidence type="ECO:0000256" key="4">
    <source>
        <dbReference type="ARBA" id="ARBA00022622"/>
    </source>
</evidence>
<protein>
    <recommendedName>
        <fullName evidence="3 12">Alkaline phosphatase</fullName>
        <ecNumber evidence="3 12">3.1.3.1</ecNumber>
    </recommendedName>
</protein>
<dbReference type="Proteomes" id="UP000008672">
    <property type="component" value="Unassembled WGS sequence"/>
</dbReference>
<dbReference type="PANTHER" id="PTHR11596">
    <property type="entry name" value="ALKALINE PHOSPHATASE"/>
    <property type="match status" value="1"/>
</dbReference>
<dbReference type="eggNOG" id="KOG4126">
    <property type="taxonomic scope" value="Eukaryota"/>
</dbReference>
<dbReference type="GO" id="GO:0005886">
    <property type="term" value="C:plasma membrane"/>
    <property type="evidence" value="ECO:0007669"/>
    <property type="project" value="UniProtKB-SubCell"/>
</dbReference>
<sequence length="511" mass="55635">MGFYLMCAVAAGIIPAKERDPNYWRQQAQGTLRNALNHQHNTNVAKNVVLFLGDGMGLATVTAARILKGQMKNKLGEETLLTMETFPHVALSKTYNIDLQVPDSAGAATAFLCGVKANSGTVGVSAAAFNGICTSQFGNEVTSILKWAKDTGKSVGVVTTTRVQHASPAAAYAHSVNRRWYTDSNVPAAAKKEGCRDIAYQLVFNTDIDVIMGGGRKYMTAKGTPDPEYPLDFRSRGTREDGLDLVTEWQRNKTGKVAHYVWNKQDFDAVNANTTDYLLALFEPSDMKYEQDRNPEKDPSIVEMTEKAIQILQRNPKGFFLFVEGGRIDQGHHAGKASQALHEAVMLDNAIQKAIELTSEEDTLTVVTADHSHAFIFGGQPLRGNPILGKSSLFATDFMPYTTLLYGNGPGFKISNDKRPDIQKVNTASKDYLQQAAVPLDSETHGGEDVAIFARGPMAHLFHGVQEQNYIAHVMAYAACIGQNLEHCAGQSSPAQTLTLLPLLLTLPPAS</sequence>
<evidence type="ECO:0000256" key="10">
    <source>
        <dbReference type="PIRSR" id="PIRSR601952-2"/>
    </source>
</evidence>
<dbReference type="InterPro" id="IPR018299">
    <property type="entry name" value="Alkaline_phosphatase_AS"/>
</dbReference>
<dbReference type="FunCoup" id="H3A493">
    <property type="interactions" value="189"/>
</dbReference>
<dbReference type="PROSITE" id="PS00123">
    <property type="entry name" value="ALKALINE_PHOSPHATASE"/>
    <property type="match status" value="1"/>
</dbReference>
<evidence type="ECO:0000256" key="6">
    <source>
        <dbReference type="ARBA" id="ARBA00022801"/>
    </source>
</evidence>
<evidence type="ECO:0000256" key="5">
    <source>
        <dbReference type="ARBA" id="ARBA00022723"/>
    </source>
</evidence>
<dbReference type="InParanoid" id="H3A493"/>
<dbReference type="InterPro" id="IPR001952">
    <property type="entry name" value="Alkaline_phosphatase"/>
</dbReference>
<feature type="binding site" evidence="10">
    <location>
        <position position="329"/>
    </location>
    <ligand>
        <name>Zn(2+)</name>
        <dbReference type="ChEBI" id="CHEBI:29105"/>
        <label>2</label>
    </ligand>
</feature>
<dbReference type="GO" id="GO:0098552">
    <property type="term" value="C:side of membrane"/>
    <property type="evidence" value="ECO:0007669"/>
    <property type="project" value="UniProtKB-KW"/>
</dbReference>
<dbReference type="InterPro" id="IPR017850">
    <property type="entry name" value="Alkaline_phosphatase_core_sf"/>
</dbReference>
<keyword evidence="6 12" id="KW-0378">Hydrolase</keyword>
<evidence type="ECO:0000256" key="9">
    <source>
        <dbReference type="PIRSR" id="PIRSR601952-1"/>
    </source>
</evidence>
<evidence type="ECO:0000256" key="2">
    <source>
        <dbReference type="ARBA" id="ARBA00005984"/>
    </source>
</evidence>
<dbReference type="Pfam" id="PF00245">
    <property type="entry name" value="Alk_phosphatase"/>
    <property type="match status" value="1"/>
</dbReference>
<feature type="binding site" evidence="10">
    <location>
        <position position="54"/>
    </location>
    <ligand>
        <name>Zn(2+)</name>
        <dbReference type="ChEBI" id="CHEBI:29105"/>
        <label>2</label>
    </ligand>
</feature>
<keyword evidence="7 10" id="KW-0862">Zinc</keyword>
<dbReference type="EMBL" id="AFYH01076442">
    <property type="status" value="NOT_ANNOTATED_CDS"/>
    <property type="molecule type" value="Genomic_DNA"/>
</dbReference>
<dbReference type="GO" id="GO:0046872">
    <property type="term" value="F:metal ion binding"/>
    <property type="evidence" value="ECO:0007669"/>
    <property type="project" value="UniProtKB-KW"/>
</dbReference>
<keyword evidence="4" id="KW-0449">Lipoprotein</keyword>
<accession>H3A493</accession>
<dbReference type="SUPFAM" id="SSF53649">
    <property type="entry name" value="Alkaline phosphatase-like"/>
    <property type="match status" value="1"/>
</dbReference>
<dbReference type="PRINTS" id="PR00113">
    <property type="entry name" value="ALKPHPHTASE"/>
</dbReference>
<feature type="binding site" evidence="10">
    <location>
        <position position="370"/>
    </location>
    <ligand>
        <name>Zn(2+)</name>
        <dbReference type="ChEBI" id="CHEBI:29105"/>
        <label>2</label>
    </ligand>
</feature>
<name>H3A493_LATCH</name>
<feature type="binding site" evidence="10">
    <location>
        <position position="445"/>
    </location>
    <ligand>
        <name>Zn(2+)</name>
        <dbReference type="ChEBI" id="CHEBI:29105"/>
        <label>2</label>
    </ligand>
</feature>
<dbReference type="GO" id="GO:0004035">
    <property type="term" value="F:alkaline phosphatase activity"/>
    <property type="evidence" value="ECO:0007669"/>
    <property type="project" value="UniProtKB-EC"/>
</dbReference>
<comment type="catalytic activity">
    <reaction evidence="12">
        <text>a phosphate monoester + H2O = an alcohol + phosphate</text>
        <dbReference type="Rhea" id="RHEA:15017"/>
        <dbReference type="ChEBI" id="CHEBI:15377"/>
        <dbReference type="ChEBI" id="CHEBI:30879"/>
        <dbReference type="ChEBI" id="CHEBI:43474"/>
        <dbReference type="ChEBI" id="CHEBI:67140"/>
        <dbReference type="EC" id="3.1.3.1"/>
    </reaction>
</comment>
<feature type="binding site" evidence="10">
    <location>
        <position position="54"/>
    </location>
    <ligand>
        <name>Mg(2+)</name>
        <dbReference type="ChEBI" id="CHEBI:18420"/>
    </ligand>
</feature>
<feature type="binding site" evidence="10">
    <location>
        <position position="324"/>
    </location>
    <ligand>
        <name>Mg(2+)</name>
        <dbReference type="ChEBI" id="CHEBI:18420"/>
    </ligand>
</feature>
<dbReference type="SMART" id="SM00098">
    <property type="entry name" value="alkPPc"/>
    <property type="match status" value="1"/>
</dbReference>
<dbReference type="CDD" id="cd16012">
    <property type="entry name" value="ALP"/>
    <property type="match status" value="1"/>
</dbReference>
<evidence type="ECO:0000256" key="1">
    <source>
        <dbReference type="ARBA" id="ARBA00004609"/>
    </source>
</evidence>
<dbReference type="PANTHER" id="PTHR11596:SF76">
    <property type="entry name" value="ALKALINE PHOSPHATASE"/>
    <property type="match status" value="1"/>
</dbReference>
<dbReference type="OMA" id="HEQPHRN"/>
<evidence type="ECO:0000256" key="3">
    <source>
        <dbReference type="ARBA" id="ARBA00012647"/>
    </source>
</evidence>
<comment type="cofactor">
    <cofactor evidence="10">
        <name>Mg(2+)</name>
        <dbReference type="ChEBI" id="CHEBI:18420"/>
    </cofactor>
    <text evidence="10">Binds 1 Mg(2+) ion.</text>
</comment>
<dbReference type="Ensembl" id="ENSLACT00000004503.1">
    <property type="protein sequence ID" value="ENSLACP00000004464.1"/>
    <property type="gene ID" value="ENSLACG00000003972.1"/>
</dbReference>
<organism evidence="13 14">
    <name type="scientific">Latimeria chalumnae</name>
    <name type="common">Coelacanth</name>
    <dbReference type="NCBI Taxonomy" id="7897"/>
    <lineage>
        <taxon>Eukaryota</taxon>
        <taxon>Metazoa</taxon>
        <taxon>Chordata</taxon>
        <taxon>Craniata</taxon>
        <taxon>Vertebrata</taxon>
        <taxon>Euteleostomi</taxon>
        <taxon>Coelacanthiformes</taxon>
        <taxon>Coelacanthidae</taxon>
        <taxon>Latimeria</taxon>
    </lineage>
</organism>
<proteinExistence type="inferred from homology"/>
<dbReference type="HOGENOM" id="CLU_008539_4_0_1"/>
<feature type="active site" description="Phosphoserine intermediate" evidence="9">
    <location>
        <position position="104"/>
    </location>
</feature>
<reference evidence="14" key="1">
    <citation type="submission" date="2011-08" db="EMBL/GenBank/DDBJ databases">
        <title>The draft genome of Latimeria chalumnae.</title>
        <authorList>
            <person name="Di Palma F."/>
            <person name="Alfoldi J."/>
            <person name="Johnson J."/>
            <person name="Berlin A."/>
            <person name="Gnerre S."/>
            <person name="Jaffe D."/>
            <person name="MacCallum I."/>
            <person name="Young S."/>
            <person name="Walker B.J."/>
            <person name="Lander E."/>
            <person name="Lindblad-Toh K."/>
        </authorList>
    </citation>
    <scope>NUCLEOTIDE SEQUENCE [LARGE SCALE GENOMIC DNA]</scope>
    <source>
        <strain evidence="14">Wild caught</strain>
    </source>
</reference>
<feature type="binding site" evidence="10">
    <location>
        <position position="371"/>
    </location>
    <ligand>
        <name>Zn(2+)</name>
        <dbReference type="ChEBI" id="CHEBI:29105"/>
        <label>2</label>
    </ligand>
</feature>
<evidence type="ECO:0000256" key="11">
    <source>
        <dbReference type="RuleBase" id="RU003946"/>
    </source>
</evidence>
<dbReference type="Gene3D" id="3.40.720.10">
    <property type="entry name" value="Alkaline Phosphatase, subunit A"/>
    <property type="match status" value="1"/>
</dbReference>
<evidence type="ECO:0000256" key="12">
    <source>
        <dbReference type="RuleBase" id="RU003947"/>
    </source>
</evidence>
<feature type="binding site" evidence="10">
    <location>
        <position position="333"/>
    </location>
    <ligand>
        <name>Zn(2+)</name>
        <dbReference type="ChEBI" id="CHEBI:29105"/>
        <label>2</label>
    </ligand>
</feature>
<gene>
    <name evidence="13" type="primary">ALP3</name>
</gene>
<evidence type="ECO:0000313" key="13">
    <source>
        <dbReference type="Ensembl" id="ENSLACP00000004464.1"/>
    </source>
</evidence>
<evidence type="ECO:0000313" key="14">
    <source>
        <dbReference type="Proteomes" id="UP000008672"/>
    </source>
</evidence>
<comment type="similarity">
    <text evidence="2 11">Belongs to the alkaline phosphatase family.</text>
</comment>
<feature type="binding site" evidence="10">
    <location>
        <position position="167"/>
    </location>
    <ligand>
        <name>Mg(2+)</name>
        <dbReference type="ChEBI" id="CHEBI:18420"/>
    </ligand>
</feature>
<keyword evidence="8 10" id="KW-0460">Magnesium</keyword>
<feature type="binding site" evidence="10">
    <location>
        <position position="165"/>
    </location>
    <ligand>
        <name>Mg(2+)</name>
        <dbReference type="ChEBI" id="CHEBI:18420"/>
    </ligand>
</feature>
<reference evidence="13" key="2">
    <citation type="submission" date="2025-08" db="UniProtKB">
        <authorList>
            <consortium name="Ensembl"/>
        </authorList>
    </citation>
    <scope>IDENTIFICATION</scope>
</reference>
<keyword evidence="4" id="KW-0472">Membrane</keyword>